<keyword evidence="1" id="KW-0489">Methyltransferase</keyword>
<dbReference type="EMBL" id="JACMHY010000007">
    <property type="protein sequence ID" value="MBC2867144.1"/>
    <property type="molecule type" value="Genomic_DNA"/>
</dbReference>
<keyword evidence="1" id="KW-0808">Transferase</keyword>
<protein>
    <submittedName>
        <fullName evidence="1">Class I SAM-dependent methyltransferase</fullName>
    </submittedName>
</protein>
<dbReference type="RefSeq" id="WP_159661907.1">
    <property type="nucleotide sequence ID" value="NZ_JACMHY010000007.1"/>
</dbReference>
<evidence type="ECO:0000313" key="2">
    <source>
        <dbReference type="Proteomes" id="UP000517694"/>
    </source>
</evidence>
<dbReference type="Pfam" id="PF13578">
    <property type="entry name" value="Methyltransf_24"/>
    <property type="match status" value="1"/>
</dbReference>
<dbReference type="InterPro" id="IPR029063">
    <property type="entry name" value="SAM-dependent_MTases_sf"/>
</dbReference>
<dbReference type="Proteomes" id="UP000517694">
    <property type="component" value="Unassembled WGS sequence"/>
</dbReference>
<dbReference type="AlphaFoldDB" id="A0A7X1LRW8"/>
<name>A0A7X1LRW8_9ACTN</name>
<reference evidence="1 2" key="1">
    <citation type="submission" date="2020-08" db="EMBL/GenBank/DDBJ databases">
        <title>Whole-Genome Sequence of French Clinical Streptomyces mexicanus Strain Q0842.</title>
        <authorList>
            <person name="Boxberger M."/>
            <person name="La Scola B."/>
        </authorList>
    </citation>
    <scope>NUCLEOTIDE SEQUENCE [LARGE SCALE GENOMIC DNA]</scope>
    <source>
        <strain evidence="1 2">Marseille-Q0842</strain>
    </source>
</reference>
<comment type="caution">
    <text evidence="1">The sequence shown here is derived from an EMBL/GenBank/DDBJ whole genome shotgun (WGS) entry which is preliminary data.</text>
</comment>
<accession>A0A7X1LRW8</accession>
<dbReference type="Gene3D" id="3.40.50.150">
    <property type="entry name" value="Vaccinia Virus protein VP39"/>
    <property type="match status" value="1"/>
</dbReference>
<gene>
    <name evidence="1" type="ORF">H1R13_19875</name>
</gene>
<organism evidence="1 2">
    <name type="scientific">Streptomyces mexicanus</name>
    <dbReference type="NCBI Taxonomy" id="178566"/>
    <lineage>
        <taxon>Bacteria</taxon>
        <taxon>Bacillati</taxon>
        <taxon>Actinomycetota</taxon>
        <taxon>Actinomycetes</taxon>
        <taxon>Kitasatosporales</taxon>
        <taxon>Streptomycetaceae</taxon>
        <taxon>Streptomyces</taxon>
    </lineage>
</organism>
<dbReference type="SUPFAM" id="SSF53335">
    <property type="entry name" value="S-adenosyl-L-methionine-dependent methyltransferases"/>
    <property type="match status" value="1"/>
</dbReference>
<dbReference type="GO" id="GO:0032259">
    <property type="term" value="P:methylation"/>
    <property type="evidence" value="ECO:0007669"/>
    <property type="project" value="UniProtKB-KW"/>
</dbReference>
<sequence>MRTDERRARISEVRRRLAQEGPAWTRDREADFETVAVPARRCDQLRDLLVFEAAQTVVEVGLAYAGSALAIGEALVVVDAPCPRHFVIDPLQESVWSNVGWDLLCAAGLDSIASLLLAPSSLALPQLLTEGVVADAAFVDGSHRFHEVFVDLYFLRKIVRPGGLIVVDDYDAPSVRTAVHYYERNLGWTAIPDAFPGDAAAAVAAGPSAAEPSAAQASGTGPGDAPAARCRAFRLPDLSFEPSFENFHPFWDSGG</sequence>
<dbReference type="OrthoDB" id="581658at2"/>
<evidence type="ECO:0000313" key="1">
    <source>
        <dbReference type="EMBL" id="MBC2867144.1"/>
    </source>
</evidence>
<dbReference type="GO" id="GO:0008168">
    <property type="term" value="F:methyltransferase activity"/>
    <property type="evidence" value="ECO:0007669"/>
    <property type="project" value="UniProtKB-KW"/>
</dbReference>
<keyword evidence="2" id="KW-1185">Reference proteome</keyword>
<proteinExistence type="predicted"/>